<feature type="transmembrane region" description="Helical" evidence="6">
    <location>
        <begin position="281"/>
        <end position="303"/>
    </location>
</feature>
<keyword evidence="9" id="KW-1185">Reference proteome</keyword>
<comment type="caution">
    <text evidence="8">The sequence shown here is derived from an EMBL/GenBank/DDBJ whole genome shotgun (WGS) entry which is preliminary data.</text>
</comment>
<evidence type="ECO:0000256" key="5">
    <source>
        <dbReference type="ARBA" id="ARBA00023136"/>
    </source>
</evidence>
<organism evidence="8 9">
    <name type="scientific">Candidatus Weimeria bifida</name>
    <dbReference type="NCBI Taxonomy" id="2599074"/>
    <lineage>
        <taxon>Bacteria</taxon>
        <taxon>Bacillati</taxon>
        <taxon>Bacillota</taxon>
        <taxon>Clostridia</taxon>
        <taxon>Lachnospirales</taxon>
        <taxon>Lachnospiraceae</taxon>
        <taxon>Candidatus Weimeria</taxon>
    </lineage>
</organism>
<proteinExistence type="predicted"/>
<protein>
    <submittedName>
        <fullName evidence="8">Type II secretion system F family protein</fullName>
    </submittedName>
</protein>
<evidence type="ECO:0000313" key="9">
    <source>
        <dbReference type="Proteomes" id="UP000460257"/>
    </source>
</evidence>
<evidence type="ECO:0000256" key="2">
    <source>
        <dbReference type="ARBA" id="ARBA00022475"/>
    </source>
</evidence>
<keyword evidence="5 6" id="KW-0472">Membrane</keyword>
<dbReference type="AlphaFoldDB" id="A0A6N7J0E0"/>
<gene>
    <name evidence="8" type="ORF">FRC54_09300</name>
</gene>
<evidence type="ECO:0000259" key="7">
    <source>
        <dbReference type="Pfam" id="PF00482"/>
    </source>
</evidence>
<dbReference type="Proteomes" id="UP000460257">
    <property type="component" value="Unassembled WGS sequence"/>
</dbReference>
<accession>A0A6N7J0E0</accession>
<dbReference type="GO" id="GO:0005886">
    <property type="term" value="C:plasma membrane"/>
    <property type="evidence" value="ECO:0007669"/>
    <property type="project" value="UniProtKB-SubCell"/>
</dbReference>
<keyword evidence="2" id="KW-1003">Cell membrane</keyword>
<dbReference type="EMBL" id="VOGC01000007">
    <property type="protein sequence ID" value="MQN02078.1"/>
    <property type="molecule type" value="Genomic_DNA"/>
</dbReference>
<keyword evidence="3 6" id="KW-0812">Transmembrane</keyword>
<evidence type="ECO:0000256" key="4">
    <source>
        <dbReference type="ARBA" id="ARBA00022989"/>
    </source>
</evidence>
<sequence length="420" mass="47147">MASVIITVITIAVILALNRGKNRIPVKIAVCIVGLEIVGTIISLAGGSGNQTISKIKRPEPGTMSEEHEVTVIEGDKKEKLTLQISERELTEKGAEEAVKAVEKQIKREYLGKNKSADFVYKDIKLQEEYNGNVEASWDITPYDIFDEEGKIDNSKVKKETQVTIRGYLKCQNKTGKVKLSVTAVPVPLDTAEGFSYYLKKAVTEADKRDRAKNYMELPESIGDKRIAFSEKREDDGVKLVILMAFALGLYIFYRHQKSKDDEKKWQSELSYDYPKVVSQLSLYIGAGFSVKAAFVQLGNAYIKGKARGHPDRPAFEEIVRMNRKIKDGEDEGTAYKNLGDCLRHKGFRKLTLLLSQSLMKGNKDLRDQLEQEEKSAYDERRIGAKTKGEEASLKLLVPMIGLMGIIFVVLMVPAFMQMS</sequence>
<evidence type="ECO:0000256" key="3">
    <source>
        <dbReference type="ARBA" id="ARBA00022692"/>
    </source>
</evidence>
<name>A0A6N7J0E0_9FIRM</name>
<feature type="domain" description="Type II secretion system protein GspF" evidence="7">
    <location>
        <begin position="279"/>
        <end position="414"/>
    </location>
</feature>
<evidence type="ECO:0000256" key="1">
    <source>
        <dbReference type="ARBA" id="ARBA00004651"/>
    </source>
</evidence>
<dbReference type="Pfam" id="PF00482">
    <property type="entry name" value="T2SSF"/>
    <property type="match status" value="1"/>
</dbReference>
<feature type="transmembrane region" description="Helical" evidence="6">
    <location>
        <begin position="237"/>
        <end position="254"/>
    </location>
</feature>
<feature type="transmembrane region" description="Helical" evidence="6">
    <location>
        <begin position="396"/>
        <end position="417"/>
    </location>
</feature>
<evidence type="ECO:0000256" key="6">
    <source>
        <dbReference type="SAM" id="Phobius"/>
    </source>
</evidence>
<reference evidence="8" key="1">
    <citation type="journal article" date="2020" name="Appl. Environ. Microbiol.">
        <title>Medium-Chain Fatty Acid Synthesis by 'Candidatus Weimeria bifida' gen. nov., sp. nov., and 'Candidatus Pseudoramibacter fermentans' sp. nov.</title>
        <authorList>
            <person name="Scarborough M.J."/>
            <person name="Myers K.S."/>
            <person name="Donohue T.J."/>
            <person name="Noguera D.R."/>
        </authorList>
    </citation>
    <scope>NUCLEOTIDE SEQUENCE</scope>
    <source>
        <strain evidence="8">LCO1.1</strain>
    </source>
</reference>
<comment type="subcellular location">
    <subcellularLocation>
        <location evidence="1">Cell membrane</location>
        <topology evidence="1">Multi-pass membrane protein</topology>
    </subcellularLocation>
</comment>
<evidence type="ECO:0000313" key="8">
    <source>
        <dbReference type="EMBL" id="MQN02078.1"/>
    </source>
</evidence>
<keyword evidence="4 6" id="KW-1133">Transmembrane helix</keyword>
<dbReference type="InterPro" id="IPR018076">
    <property type="entry name" value="T2SS_GspF_dom"/>
</dbReference>